<dbReference type="EMBL" id="AWXZ01000015">
    <property type="protein sequence ID" value="ESR26405.1"/>
    <property type="molecule type" value="Genomic_DNA"/>
</dbReference>
<reference evidence="1 2" key="1">
    <citation type="journal article" date="2014" name="Genome Announc.">
        <title>Draft Genome Sequence of Lutibaculum baratangense Strain AMV1T, Isolated from a Mud Volcano in Andamans, India.</title>
        <authorList>
            <person name="Singh A."/>
            <person name="Sreenivas A."/>
            <person name="Sathyanarayana Reddy G."/>
            <person name="Pinnaka A.K."/>
            <person name="Shivaji S."/>
        </authorList>
    </citation>
    <scope>NUCLEOTIDE SEQUENCE [LARGE SCALE GENOMIC DNA]</scope>
    <source>
        <strain evidence="1 2">AMV1</strain>
    </source>
</reference>
<evidence type="ECO:0000313" key="2">
    <source>
        <dbReference type="Proteomes" id="UP000017819"/>
    </source>
</evidence>
<dbReference type="Proteomes" id="UP000017819">
    <property type="component" value="Unassembled WGS sequence"/>
</dbReference>
<dbReference type="OrthoDB" id="7870314at2"/>
<comment type="caution">
    <text evidence="1">The sequence shown here is derived from an EMBL/GenBank/DDBJ whole genome shotgun (WGS) entry which is preliminary data.</text>
</comment>
<sequence length="122" mass="12510">MKRADSCDLPLALAGTPLAGQFRYWSGASGKRYLHKILPIELAPDFRHCALLLVSVRGDGEAEVVWAGAAGAGAAQAIAAARAAGASEAHVHLLTETPEDAKAVANDIRSAIEGETGHVAAA</sequence>
<name>V4RTK1_9HYPH</name>
<protein>
    <submittedName>
        <fullName evidence="1">Uncharacterized protein</fullName>
    </submittedName>
</protein>
<organism evidence="1 2">
    <name type="scientific">Lutibaculum baratangense AMV1</name>
    <dbReference type="NCBI Taxonomy" id="631454"/>
    <lineage>
        <taxon>Bacteria</taxon>
        <taxon>Pseudomonadati</taxon>
        <taxon>Pseudomonadota</taxon>
        <taxon>Alphaproteobacteria</taxon>
        <taxon>Hyphomicrobiales</taxon>
        <taxon>Tepidamorphaceae</taxon>
        <taxon>Lutibaculum</taxon>
    </lineage>
</organism>
<gene>
    <name evidence="1" type="ORF">N177_0905</name>
</gene>
<dbReference type="RefSeq" id="WP_023431051.1">
    <property type="nucleotide sequence ID" value="NZ_AWXZ01000015.1"/>
</dbReference>
<proteinExistence type="predicted"/>
<dbReference type="AlphaFoldDB" id="V4RTK1"/>
<evidence type="ECO:0000313" key="1">
    <source>
        <dbReference type="EMBL" id="ESR26405.1"/>
    </source>
</evidence>
<keyword evidence="2" id="KW-1185">Reference proteome</keyword>
<accession>V4RTK1</accession>